<keyword evidence="2" id="KW-1185">Reference proteome</keyword>
<proteinExistence type="predicted"/>
<name>A0A4Q2D3I2_9AGAR</name>
<dbReference type="Proteomes" id="UP000290288">
    <property type="component" value="Unassembled WGS sequence"/>
</dbReference>
<evidence type="ECO:0000313" key="2">
    <source>
        <dbReference type="Proteomes" id="UP000290288"/>
    </source>
</evidence>
<sequence>MLDARSNTAIRWRPTGEDFAQAIALADGSPSPVGRIPPHFFSKKSEAILEFAGRSLCLKPSA</sequence>
<evidence type="ECO:0000313" key="1">
    <source>
        <dbReference type="EMBL" id="RXW12914.1"/>
    </source>
</evidence>
<accession>A0A4Q2D3I2</accession>
<gene>
    <name evidence="1" type="ORF">EST38_g12940</name>
</gene>
<organism evidence="1 2">
    <name type="scientific">Candolleomyces aberdarensis</name>
    <dbReference type="NCBI Taxonomy" id="2316362"/>
    <lineage>
        <taxon>Eukaryota</taxon>
        <taxon>Fungi</taxon>
        <taxon>Dikarya</taxon>
        <taxon>Basidiomycota</taxon>
        <taxon>Agaricomycotina</taxon>
        <taxon>Agaricomycetes</taxon>
        <taxon>Agaricomycetidae</taxon>
        <taxon>Agaricales</taxon>
        <taxon>Agaricineae</taxon>
        <taxon>Psathyrellaceae</taxon>
        <taxon>Candolleomyces</taxon>
    </lineage>
</organism>
<dbReference type="AlphaFoldDB" id="A0A4Q2D3I2"/>
<dbReference type="EMBL" id="SDEE01001076">
    <property type="protein sequence ID" value="RXW12914.1"/>
    <property type="molecule type" value="Genomic_DNA"/>
</dbReference>
<comment type="caution">
    <text evidence="1">The sequence shown here is derived from an EMBL/GenBank/DDBJ whole genome shotgun (WGS) entry which is preliminary data.</text>
</comment>
<protein>
    <submittedName>
        <fullName evidence="1">Uncharacterized protein</fullName>
    </submittedName>
</protein>
<reference evidence="1 2" key="1">
    <citation type="submission" date="2019-01" db="EMBL/GenBank/DDBJ databases">
        <title>Draft genome sequence of Psathyrella aberdarensis IHI B618.</title>
        <authorList>
            <person name="Buettner E."/>
            <person name="Kellner H."/>
        </authorList>
    </citation>
    <scope>NUCLEOTIDE SEQUENCE [LARGE SCALE GENOMIC DNA]</scope>
    <source>
        <strain evidence="1 2">IHI B618</strain>
    </source>
</reference>